<sequence length="276" mass="29763">MQPEARMRRRRSQCAIMPAARAVVRARASHPMPPSPPPLTPCTVHGRRLGTARRARATSLRRYYDPAAPLSLAGGALTTARRGQATGMAVRSVMSRADEQAWSWAGVPVISPTNTADRGASSSAACTPFARAALRTLRGEREMPPAACRARCQRPARHAVLFPTGGSRRSRSLRPPLVTSRAHGASVQAGRRQNGWSGKNSREISAAIDKTRPVPWCPLSSLWPLPRGRTPRVPRRGAGRGRPPCLVPAQQRCDCRVQTGQPGRPTTPAVARATPL</sequence>
<feature type="region of interest" description="Disordered" evidence="1">
    <location>
        <begin position="256"/>
        <end position="276"/>
    </location>
</feature>
<proteinExistence type="predicted"/>
<dbReference type="AlphaFoldDB" id="A0A8T0MMN8"/>
<reference evidence="2" key="1">
    <citation type="submission" date="2020-05" db="EMBL/GenBank/DDBJ databases">
        <title>WGS assembly of Panicum virgatum.</title>
        <authorList>
            <person name="Lovell J.T."/>
            <person name="Jenkins J."/>
            <person name="Shu S."/>
            <person name="Juenger T.E."/>
            <person name="Schmutz J."/>
        </authorList>
    </citation>
    <scope>NUCLEOTIDE SEQUENCE</scope>
    <source>
        <strain evidence="2">AP13</strain>
    </source>
</reference>
<accession>A0A8T0MMN8</accession>
<name>A0A8T0MMN8_PANVG</name>
<evidence type="ECO:0000313" key="2">
    <source>
        <dbReference type="EMBL" id="KAG2536434.1"/>
    </source>
</evidence>
<comment type="caution">
    <text evidence="2">The sequence shown here is derived from an EMBL/GenBank/DDBJ whole genome shotgun (WGS) entry which is preliminary data.</text>
</comment>
<evidence type="ECO:0000256" key="1">
    <source>
        <dbReference type="SAM" id="MobiDB-lite"/>
    </source>
</evidence>
<gene>
    <name evidence="2" type="ORF">PVAP13_9NG188473</name>
</gene>
<dbReference type="EMBL" id="CM029054">
    <property type="protein sequence ID" value="KAG2536434.1"/>
    <property type="molecule type" value="Genomic_DNA"/>
</dbReference>
<organism evidence="2 3">
    <name type="scientific">Panicum virgatum</name>
    <name type="common">Blackwell switchgrass</name>
    <dbReference type="NCBI Taxonomy" id="38727"/>
    <lineage>
        <taxon>Eukaryota</taxon>
        <taxon>Viridiplantae</taxon>
        <taxon>Streptophyta</taxon>
        <taxon>Embryophyta</taxon>
        <taxon>Tracheophyta</taxon>
        <taxon>Spermatophyta</taxon>
        <taxon>Magnoliopsida</taxon>
        <taxon>Liliopsida</taxon>
        <taxon>Poales</taxon>
        <taxon>Poaceae</taxon>
        <taxon>PACMAD clade</taxon>
        <taxon>Panicoideae</taxon>
        <taxon>Panicodae</taxon>
        <taxon>Paniceae</taxon>
        <taxon>Panicinae</taxon>
        <taxon>Panicum</taxon>
        <taxon>Panicum sect. Hiantes</taxon>
    </lineage>
</organism>
<keyword evidence="3" id="KW-1185">Reference proteome</keyword>
<dbReference type="Proteomes" id="UP000823388">
    <property type="component" value="Chromosome 9N"/>
</dbReference>
<protein>
    <submittedName>
        <fullName evidence="2">Uncharacterized protein</fullName>
    </submittedName>
</protein>
<evidence type="ECO:0000313" key="3">
    <source>
        <dbReference type="Proteomes" id="UP000823388"/>
    </source>
</evidence>
<feature type="region of interest" description="Disordered" evidence="1">
    <location>
        <begin position="162"/>
        <end position="200"/>
    </location>
</feature>